<evidence type="ECO:0000313" key="12">
    <source>
        <dbReference type="Proteomes" id="UP000192911"/>
    </source>
</evidence>
<comment type="function">
    <text evidence="1">Required for nicotinamide riboside transport across the inner membrane.</text>
</comment>
<feature type="transmembrane region" description="Helical" evidence="10">
    <location>
        <begin position="90"/>
        <end position="114"/>
    </location>
</feature>
<dbReference type="RefSeq" id="WP_085223531.1">
    <property type="nucleotide sequence ID" value="NZ_BSQD01000001.1"/>
</dbReference>
<dbReference type="PANTHER" id="PTHR36122:SF2">
    <property type="entry name" value="NICOTINAMIDE RIBOSIDE TRANSPORTER PNUC"/>
    <property type="match status" value="1"/>
</dbReference>
<accession>A0A1X7CE01</accession>
<feature type="transmembrane region" description="Helical" evidence="10">
    <location>
        <begin position="26"/>
        <end position="44"/>
    </location>
</feature>
<evidence type="ECO:0000256" key="10">
    <source>
        <dbReference type="SAM" id="Phobius"/>
    </source>
</evidence>
<dbReference type="PANTHER" id="PTHR36122">
    <property type="entry name" value="NICOTINAMIDE RIBOSIDE TRANSPORTER PNUC"/>
    <property type="match status" value="1"/>
</dbReference>
<dbReference type="Pfam" id="PF04973">
    <property type="entry name" value="NMN_transporter"/>
    <property type="match status" value="1"/>
</dbReference>
<evidence type="ECO:0000256" key="7">
    <source>
        <dbReference type="ARBA" id="ARBA00022692"/>
    </source>
</evidence>
<evidence type="ECO:0000256" key="6">
    <source>
        <dbReference type="ARBA" id="ARBA00022475"/>
    </source>
</evidence>
<dbReference type="EMBL" id="FXAH01000001">
    <property type="protein sequence ID" value="SME95049.1"/>
    <property type="molecule type" value="Genomic_DNA"/>
</dbReference>
<comment type="subcellular location">
    <subcellularLocation>
        <location evidence="2">Cell membrane</location>
        <topology evidence="2">Multi-pass membrane protein</topology>
    </subcellularLocation>
</comment>
<evidence type="ECO:0000256" key="5">
    <source>
        <dbReference type="ARBA" id="ARBA00022448"/>
    </source>
</evidence>
<keyword evidence="9 10" id="KW-0472">Membrane</keyword>
<proteinExistence type="inferred from homology"/>
<organism evidence="11 12">
    <name type="scientific">Trinickia caryophylli</name>
    <name type="common">Paraburkholderia caryophylli</name>
    <dbReference type="NCBI Taxonomy" id="28094"/>
    <lineage>
        <taxon>Bacteria</taxon>
        <taxon>Pseudomonadati</taxon>
        <taxon>Pseudomonadota</taxon>
        <taxon>Betaproteobacteria</taxon>
        <taxon>Burkholderiales</taxon>
        <taxon>Burkholderiaceae</taxon>
        <taxon>Trinickia</taxon>
    </lineage>
</organism>
<dbReference type="Proteomes" id="UP000192911">
    <property type="component" value="Unassembled WGS sequence"/>
</dbReference>
<comment type="similarity">
    <text evidence="3">Belongs to the nicotinamide ribonucleoside (NR) uptake permease (TC 4.B.1) family.</text>
</comment>
<reference evidence="12" key="1">
    <citation type="submission" date="2017-04" db="EMBL/GenBank/DDBJ databases">
        <authorList>
            <person name="Varghese N."/>
            <person name="Submissions S."/>
        </authorList>
    </citation>
    <scope>NUCLEOTIDE SEQUENCE [LARGE SCALE GENOMIC DNA]</scope>
    <source>
        <strain evidence="12">Ballard 720</strain>
    </source>
</reference>
<dbReference type="OrthoDB" id="9791248at2"/>
<keyword evidence="5" id="KW-0813">Transport</keyword>
<keyword evidence="6" id="KW-1003">Cell membrane</keyword>
<evidence type="ECO:0000256" key="4">
    <source>
        <dbReference type="ARBA" id="ARBA00017522"/>
    </source>
</evidence>
<keyword evidence="12" id="KW-1185">Reference proteome</keyword>
<dbReference type="GeneID" id="95549262"/>
<dbReference type="GO" id="GO:0034257">
    <property type="term" value="F:nicotinamide riboside transmembrane transporter activity"/>
    <property type="evidence" value="ECO:0007669"/>
    <property type="project" value="InterPro"/>
</dbReference>
<evidence type="ECO:0000256" key="8">
    <source>
        <dbReference type="ARBA" id="ARBA00022989"/>
    </source>
</evidence>
<evidence type="ECO:0000256" key="2">
    <source>
        <dbReference type="ARBA" id="ARBA00004651"/>
    </source>
</evidence>
<dbReference type="GO" id="GO:0005886">
    <property type="term" value="C:plasma membrane"/>
    <property type="evidence" value="ECO:0007669"/>
    <property type="project" value="UniProtKB-SubCell"/>
</dbReference>
<keyword evidence="8 10" id="KW-1133">Transmembrane helix</keyword>
<feature type="transmembrane region" description="Helical" evidence="10">
    <location>
        <begin position="170"/>
        <end position="188"/>
    </location>
</feature>
<evidence type="ECO:0000256" key="1">
    <source>
        <dbReference type="ARBA" id="ARBA00002672"/>
    </source>
</evidence>
<feature type="transmembrane region" description="Helical" evidence="10">
    <location>
        <begin position="145"/>
        <end position="164"/>
    </location>
</feature>
<dbReference type="STRING" id="28094.SAMN06295900_101260"/>
<protein>
    <recommendedName>
        <fullName evidence="4">Nicotinamide riboside transporter PnuC</fullName>
    </recommendedName>
</protein>
<keyword evidence="7 10" id="KW-0812">Transmembrane</keyword>
<dbReference type="NCBIfam" id="TIGR01528">
    <property type="entry name" value="NMN_trans_PnuC"/>
    <property type="match status" value="1"/>
</dbReference>
<evidence type="ECO:0000256" key="3">
    <source>
        <dbReference type="ARBA" id="ARBA00006669"/>
    </source>
</evidence>
<dbReference type="AlphaFoldDB" id="A0A1X7CE01"/>
<gene>
    <name evidence="11" type="ORF">SAMN06295900_101260</name>
</gene>
<evidence type="ECO:0000256" key="9">
    <source>
        <dbReference type="ARBA" id="ARBA00023136"/>
    </source>
</evidence>
<name>A0A1X7CE01_TRICW</name>
<sequence length="212" mass="23037">MSVIEIAGVAASALAIWLTARRRMSCWPVGLLSVALYAWIFFAAKLYSDMLLQGAFAALQFYGWQRWFAQRRVRGEHAEEGRGEVAPARDVGFAALLPGLLAAAVGSAALGAAMARWTDASLPFVDATLTAFSLVGQYWTARRYIASWVLWIVVDVVYVAMFVFKGLYPTAALYAGFVVLAAVGWRDWRRASAAAAREPLPAAAVTLRDGGR</sequence>
<evidence type="ECO:0000313" key="11">
    <source>
        <dbReference type="EMBL" id="SME95049.1"/>
    </source>
</evidence>
<dbReference type="InterPro" id="IPR006419">
    <property type="entry name" value="NMN_transpt_PnuC"/>
</dbReference>